<dbReference type="AlphaFoldDB" id="A0AAV4TBV4"/>
<accession>A0AAV4TBV4</accession>
<keyword evidence="2" id="KW-1185">Reference proteome</keyword>
<name>A0AAV4TBV4_CAEEX</name>
<dbReference type="EMBL" id="BPLR01010944">
    <property type="protein sequence ID" value="GIY43169.1"/>
    <property type="molecule type" value="Genomic_DNA"/>
</dbReference>
<dbReference type="Proteomes" id="UP001054945">
    <property type="component" value="Unassembled WGS sequence"/>
</dbReference>
<evidence type="ECO:0000313" key="2">
    <source>
        <dbReference type="Proteomes" id="UP001054945"/>
    </source>
</evidence>
<evidence type="ECO:0000313" key="1">
    <source>
        <dbReference type="EMBL" id="GIY43169.1"/>
    </source>
</evidence>
<gene>
    <name evidence="1" type="ORF">CEXT_418741</name>
</gene>
<organism evidence="1 2">
    <name type="scientific">Caerostris extrusa</name>
    <name type="common">Bark spider</name>
    <name type="synonym">Caerostris bankana</name>
    <dbReference type="NCBI Taxonomy" id="172846"/>
    <lineage>
        <taxon>Eukaryota</taxon>
        <taxon>Metazoa</taxon>
        <taxon>Ecdysozoa</taxon>
        <taxon>Arthropoda</taxon>
        <taxon>Chelicerata</taxon>
        <taxon>Arachnida</taxon>
        <taxon>Araneae</taxon>
        <taxon>Araneomorphae</taxon>
        <taxon>Entelegynae</taxon>
        <taxon>Araneoidea</taxon>
        <taxon>Araneidae</taxon>
        <taxon>Caerostris</taxon>
    </lineage>
</organism>
<sequence>MPFFSILDYRISSYQNFVSLINQVHSAPCSQPLQCLIKRSAEPNWRRQSFGSKHRVQSLRYIMKRLRFGEFDWFDKLPFLQIRGRRIPFYLLERDISVLEDIMIGEEYSKIMFVLLIASEQLRGTCMRFFSILDYRISLYQNFVSLINYDHSAPCSQPLQDDQEVGRA</sequence>
<protein>
    <recommendedName>
        <fullName evidence="3">Maturase K</fullName>
    </recommendedName>
</protein>
<evidence type="ECO:0008006" key="3">
    <source>
        <dbReference type="Google" id="ProtNLM"/>
    </source>
</evidence>
<comment type="caution">
    <text evidence="1">The sequence shown here is derived from an EMBL/GenBank/DDBJ whole genome shotgun (WGS) entry which is preliminary data.</text>
</comment>
<proteinExistence type="predicted"/>
<reference evidence="1 2" key="1">
    <citation type="submission" date="2021-06" db="EMBL/GenBank/DDBJ databases">
        <title>Caerostris extrusa draft genome.</title>
        <authorList>
            <person name="Kono N."/>
            <person name="Arakawa K."/>
        </authorList>
    </citation>
    <scope>NUCLEOTIDE SEQUENCE [LARGE SCALE GENOMIC DNA]</scope>
</reference>